<feature type="region of interest" description="Disordered" evidence="3">
    <location>
        <begin position="25"/>
        <end position="77"/>
    </location>
</feature>
<evidence type="ECO:0000256" key="4">
    <source>
        <dbReference type="SAM" id="SignalP"/>
    </source>
</evidence>
<proteinExistence type="predicted"/>
<dbReference type="AlphaFoldDB" id="A0A419A4A9"/>
<feature type="signal peptide" evidence="4">
    <location>
        <begin position="1"/>
        <end position="18"/>
    </location>
</feature>
<dbReference type="PANTHER" id="PTHR38340:SF1">
    <property type="entry name" value="S-LAYER PROTEIN"/>
    <property type="match status" value="1"/>
</dbReference>
<dbReference type="GO" id="GO:0005509">
    <property type="term" value="F:calcium ion binding"/>
    <property type="evidence" value="ECO:0007669"/>
    <property type="project" value="InterPro"/>
</dbReference>
<feature type="compositionally biased region" description="Basic and acidic residues" evidence="3">
    <location>
        <begin position="63"/>
        <end position="77"/>
    </location>
</feature>
<evidence type="ECO:0000256" key="3">
    <source>
        <dbReference type="SAM" id="MobiDB-lite"/>
    </source>
</evidence>
<comment type="caution">
    <text evidence="5">The sequence shown here is derived from an EMBL/GenBank/DDBJ whole genome shotgun (WGS) entry which is preliminary data.</text>
</comment>
<dbReference type="InterPro" id="IPR011049">
    <property type="entry name" value="Serralysin-like_metalloprot_C"/>
</dbReference>
<evidence type="ECO:0000256" key="2">
    <source>
        <dbReference type="ARBA" id="ARBA00022525"/>
    </source>
</evidence>
<dbReference type="Proteomes" id="UP000283587">
    <property type="component" value="Unassembled WGS sequence"/>
</dbReference>
<dbReference type="Pfam" id="PF00353">
    <property type="entry name" value="HemolysinCabind"/>
    <property type="match status" value="5"/>
</dbReference>
<accession>A0A419A4A9</accession>
<dbReference type="GO" id="GO:0005576">
    <property type="term" value="C:extracellular region"/>
    <property type="evidence" value="ECO:0007669"/>
    <property type="project" value="UniProtKB-SubCell"/>
</dbReference>
<dbReference type="OrthoDB" id="7771506at2"/>
<dbReference type="SUPFAM" id="SSF51120">
    <property type="entry name" value="beta-Roll"/>
    <property type="match status" value="2"/>
</dbReference>
<feature type="chain" id="PRO_5019288971" evidence="4">
    <location>
        <begin position="19"/>
        <end position="300"/>
    </location>
</feature>
<dbReference type="InterPro" id="IPR018511">
    <property type="entry name" value="Hemolysin-typ_Ca-bd_CS"/>
</dbReference>
<reference evidence="6" key="1">
    <citation type="submission" date="2018-09" db="EMBL/GenBank/DDBJ databases">
        <title>Paracoccus onubensis nov. sp. a moderate halophilic bacterium isolated from Gruta de las Maravillas (Aracena, Spain).</title>
        <authorList>
            <person name="Jurado V."/>
            <person name="Gutierrez-Patricio S."/>
            <person name="Gonzalez-Pimentel J.L."/>
            <person name="Miller A.Z."/>
            <person name="Laiz L."/>
            <person name="Saiz-Jimenez C."/>
        </authorList>
    </citation>
    <scope>NUCLEOTIDE SEQUENCE [LARGE SCALE GENOMIC DNA]</scope>
    <source>
        <strain evidence="6">DSM 26381</strain>
    </source>
</reference>
<dbReference type="InterPro" id="IPR001343">
    <property type="entry name" value="Hemolysn_Ca-bd"/>
</dbReference>
<dbReference type="PANTHER" id="PTHR38340">
    <property type="entry name" value="S-LAYER PROTEIN"/>
    <property type="match status" value="1"/>
</dbReference>
<dbReference type="PRINTS" id="PR00313">
    <property type="entry name" value="CABNDNGRPT"/>
</dbReference>
<dbReference type="InterPro" id="IPR050557">
    <property type="entry name" value="RTX_toxin/Mannuronan_C5-epim"/>
</dbReference>
<dbReference type="Gene3D" id="2.150.10.10">
    <property type="entry name" value="Serralysin-like metalloprotease, C-terminal"/>
    <property type="match status" value="3"/>
</dbReference>
<keyword evidence="6" id="KW-1185">Reference proteome</keyword>
<dbReference type="RefSeq" id="WP_119899217.1">
    <property type="nucleotide sequence ID" value="NZ_QNRC01000018.1"/>
</dbReference>
<evidence type="ECO:0000313" key="6">
    <source>
        <dbReference type="Proteomes" id="UP000283587"/>
    </source>
</evidence>
<evidence type="ECO:0000256" key="1">
    <source>
        <dbReference type="ARBA" id="ARBA00004613"/>
    </source>
</evidence>
<keyword evidence="2" id="KW-0964">Secreted</keyword>
<dbReference type="EMBL" id="QZEW01000069">
    <property type="protein sequence ID" value="RJL08997.1"/>
    <property type="molecule type" value="Genomic_DNA"/>
</dbReference>
<dbReference type="PROSITE" id="PS00330">
    <property type="entry name" value="HEMOLYSIN_CALCIUM"/>
    <property type="match status" value="4"/>
</dbReference>
<comment type="subcellular location">
    <subcellularLocation>
        <location evidence="1">Secreted</location>
    </subcellularLocation>
</comment>
<organism evidence="5 6">
    <name type="scientific">Paracoccus siganidrum</name>
    <dbReference type="NCBI Taxonomy" id="1276757"/>
    <lineage>
        <taxon>Bacteria</taxon>
        <taxon>Pseudomonadati</taxon>
        <taxon>Pseudomonadota</taxon>
        <taxon>Alphaproteobacteria</taxon>
        <taxon>Rhodobacterales</taxon>
        <taxon>Paracoccaceae</taxon>
        <taxon>Paracoccus</taxon>
    </lineage>
</organism>
<name>A0A419A4A9_9RHOB</name>
<keyword evidence="4" id="KW-0732">Signal</keyword>
<evidence type="ECO:0000313" key="5">
    <source>
        <dbReference type="EMBL" id="RJL08997.1"/>
    </source>
</evidence>
<sequence length="300" mass="30489">MFLFAGLMTLLMAGLAVDMTGLTPAGKTDDEGDDLPTDGDALPPVMPDPDTGGETFLGSDGDDLLHGGDGDDLIRGGAGHDDIRGGLGNDTIFAGAGDDWVQGDGIYGPGGDDVIWGGAGDDSLCGQGGDDLIHGGPGNDTLLGGEGNDTLHGGPGNDWLSGHDGDDVLIAGPGMSDLDGGRGNDLLIGHDGPQMNWLHGGEGDDTLVPGSGDFAEGLEGADTFVLRTAVAEAPIIADFDAREDRMELHLPAGILESAVVDLHRDLDGTLLVRVNGEPVGRLLQDGGLTVDSISIVPLRD</sequence>
<gene>
    <name evidence="5" type="ORF">D3P05_15425</name>
</gene>
<protein>
    <submittedName>
        <fullName evidence="5">Calcium-binding protein</fullName>
    </submittedName>
</protein>